<gene>
    <name evidence="1" type="ORF">K441DRAFT_595127</name>
</gene>
<dbReference type="EMBL" id="KV748265">
    <property type="protein sequence ID" value="OCK87219.1"/>
    <property type="molecule type" value="Genomic_DNA"/>
</dbReference>
<evidence type="ECO:0000313" key="2">
    <source>
        <dbReference type="Proteomes" id="UP000250078"/>
    </source>
</evidence>
<accession>A0ACC8ELT5</accession>
<proteinExistence type="predicted"/>
<name>A0ACC8ELT5_9PEZI</name>
<organism evidence="1 2">
    <name type="scientific">Cenococcum geophilum 1.58</name>
    <dbReference type="NCBI Taxonomy" id="794803"/>
    <lineage>
        <taxon>Eukaryota</taxon>
        <taxon>Fungi</taxon>
        <taxon>Dikarya</taxon>
        <taxon>Ascomycota</taxon>
        <taxon>Pezizomycotina</taxon>
        <taxon>Dothideomycetes</taxon>
        <taxon>Pleosporomycetidae</taxon>
        <taxon>Gloniales</taxon>
        <taxon>Gloniaceae</taxon>
        <taxon>Cenococcum</taxon>
    </lineage>
</organism>
<dbReference type="Proteomes" id="UP000250078">
    <property type="component" value="Unassembled WGS sequence"/>
</dbReference>
<sequence>GFRRYLQHINPQRRNWTWHLRKTLVFYQVYFLRSILRAAGNYKTAYSIYKRIKALLIYRSQLEYKELYNLLIGKLF</sequence>
<evidence type="ECO:0000313" key="1">
    <source>
        <dbReference type="EMBL" id="OCK87219.1"/>
    </source>
</evidence>
<protein>
    <submittedName>
        <fullName evidence="1">Uncharacterized protein</fullName>
    </submittedName>
</protein>
<keyword evidence="2" id="KW-1185">Reference proteome</keyword>
<reference evidence="1 2" key="1">
    <citation type="journal article" date="2016" name="Nat. Commun.">
        <title>Ectomycorrhizal ecology is imprinted in the genome of the dominant symbiotic fungus Cenococcum geophilum.</title>
        <authorList>
            <consortium name="DOE Joint Genome Institute"/>
            <person name="Peter M."/>
            <person name="Kohler A."/>
            <person name="Ohm R.A."/>
            <person name="Kuo A."/>
            <person name="Krutzmann J."/>
            <person name="Morin E."/>
            <person name="Arend M."/>
            <person name="Barry K.W."/>
            <person name="Binder M."/>
            <person name="Choi C."/>
            <person name="Clum A."/>
            <person name="Copeland A."/>
            <person name="Grisel N."/>
            <person name="Haridas S."/>
            <person name="Kipfer T."/>
            <person name="LaButti K."/>
            <person name="Lindquist E."/>
            <person name="Lipzen A."/>
            <person name="Maire R."/>
            <person name="Meier B."/>
            <person name="Mihaltcheva S."/>
            <person name="Molinier V."/>
            <person name="Murat C."/>
            <person name="Poggeler S."/>
            <person name="Quandt C.A."/>
            <person name="Sperisen C."/>
            <person name="Tritt A."/>
            <person name="Tisserant E."/>
            <person name="Crous P.W."/>
            <person name="Henrissat B."/>
            <person name="Nehls U."/>
            <person name="Egli S."/>
            <person name="Spatafora J.W."/>
            <person name="Grigoriev I.V."/>
            <person name="Martin F.M."/>
        </authorList>
    </citation>
    <scope>NUCLEOTIDE SEQUENCE [LARGE SCALE GENOMIC DNA]</scope>
    <source>
        <strain evidence="1 2">1.58</strain>
    </source>
</reference>
<feature type="non-terminal residue" evidence="1">
    <location>
        <position position="1"/>
    </location>
</feature>